<keyword evidence="7" id="KW-1185">Reference proteome</keyword>
<dbReference type="InterPro" id="IPR020476">
    <property type="entry name" value="Nudix_hydrolase"/>
</dbReference>
<dbReference type="SUPFAM" id="SSF55811">
    <property type="entry name" value="Nudix"/>
    <property type="match status" value="1"/>
</dbReference>
<dbReference type="EMBL" id="JAKGSG010000036">
    <property type="protein sequence ID" value="MCF4122026.1"/>
    <property type="molecule type" value="Genomic_DNA"/>
</dbReference>
<evidence type="ECO:0000256" key="4">
    <source>
        <dbReference type="RuleBase" id="RU003476"/>
    </source>
</evidence>
<name>A0AA41U7W2_9MICO</name>
<dbReference type="InterPro" id="IPR000086">
    <property type="entry name" value="NUDIX_hydrolase_dom"/>
</dbReference>
<feature type="domain" description="Nudix hydrolase" evidence="5">
    <location>
        <begin position="17"/>
        <end position="147"/>
    </location>
</feature>
<evidence type="ECO:0000256" key="1">
    <source>
        <dbReference type="ARBA" id="ARBA00001946"/>
    </source>
</evidence>
<protein>
    <submittedName>
        <fullName evidence="6">NUDIX domain-containing protein</fullName>
    </submittedName>
</protein>
<dbReference type="PANTHER" id="PTHR43046:SF16">
    <property type="entry name" value="ADP-RIBOSE PYROPHOSPHATASE YJHB-RELATED"/>
    <property type="match status" value="1"/>
</dbReference>
<dbReference type="GO" id="GO:0016787">
    <property type="term" value="F:hydrolase activity"/>
    <property type="evidence" value="ECO:0007669"/>
    <property type="project" value="UniProtKB-KW"/>
</dbReference>
<dbReference type="PROSITE" id="PS51462">
    <property type="entry name" value="NUDIX"/>
    <property type="match status" value="1"/>
</dbReference>
<dbReference type="PANTHER" id="PTHR43046">
    <property type="entry name" value="GDP-MANNOSE MANNOSYL HYDROLASE"/>
    <property type="match status" value="1"/>
</dbReference>
<comment type="similarity">
    <text evidence="2 4">Belongs to the Nudix hydrolase family.</text>
</comment>
<comment type="cofactor">
    <cofactor evidence="1">
        <name>Mg(2+)</name>
        <dbReference type="ChEBI" id="CHEBI:18420"/>
    </cofactor>
</comment>
<dbReference type="Proteomes" id="UP001165405">
    <property type="component" value="Unassembled WGS sequence"/>
</dbReference>
<dbReference type="InterPro" id="IPR020084">
    <property type="entry name" value="NUDIX_hydrolase_CS"/>
</dbReference>
<evidence type="ECO:0000256" key="2">
    <source>
        <dbReference type="ARBA" id="ARBA00005582"/>
    </source>
</evidence>
<reference evidence="6" key="1">
    <citation type="submission" date="2022-01" db="EMBL/GenBank/DDBJ databases">
        <title>Antribacter sp. nov., isolated from Guizhou of China.</title>
        <authorList>
            <person name="Chengliang C."/>
            <person name="Ya Z."/>
        </authorList>
    </citation>
    <scope>NUCLEOTIDE SEQUENCE</scope>
    <source>
        <strain evidence="6">KLBMP 9083</strain>
    </source>
</reference>
<accession>A0AA41U7W2</accession>
<dbReference type="PROSITE" id="PS00893">
    <property type="entry name" value="NUDIX_BOX"/>
    <property type="match status" value="1"/>
</dbReference>
<comment type="caution">
    <text evidence="6">The sequence shown here is derived from an EMBL/GenBank/DDBJ whole genome shotgun (WGS) entry which is preliminary data.</text>
</comment>
<keyword evidence="3 4" id="KW-0378">Hydrolase</keyword>
<dbReference type="RefSeq" id="WP_236089823.1">
    <property type="nucleotide sequence ID" value="NZ_JAKGSG010000036.1"/>
</dbReference>
<dbReference type="PRINTS" id="PR00502">
    <property type="entry name" value="NUDIXFAMILY"/>
</dbReference>
<proteinExistence type="inferred from homology"/>
<evidence type="ECO:0000259" key="5">
    <source>
        <dbReference type="PROSITE" id="PS51462"/>
    </source>
</evidence>
<evidence type="ECO:0000313" key="6">
    <source>
        <dbReference type="EMBL" id="MCF4122026.1"/>
    </source>
</evidence>
<dbReference type="Pfam" id="PF00293">
    <property type="entry name" value="NUDIX"/>
    <property type="match status" value="1"/>
</dbReference>
<dbReference type="AlphaFoldDB" id="A0AA41U7W2"/>
<evidence type="ECO:0000313" key="7">
    <source>
        <dbReference type="Proteomes" id="UP001165405"/>
    </source>
</evidence>
<evidence type="ECO:0000256" key="3">
    <source>
        <dbReference type="ARBA" id="ARBA00022801"/>
    </source>
</evidence>
<gene>
    <name evidence="6" type="ORF">L1785_13665</name>
</gene>
<dbReference type="Gene3D" id="3.90.79.10">
    <property type="entry name" value="Nucleoside Triphosphate Pyrophosphohydrolase"/>
    <property type="match status" value="1"/>
</dbReference>
<sequence length="157" mass="17213">MARIDYLNDPAAPTPNSIVPAVSVIVRDGTGRILLIHRTDNDLWSIPGGAMEPGESVRQAAVRETREETGYDVEMTGLVGIYTDPNHIIAYSDGEVRSQFSICLTGSVTAGQARTSTESSEVVWQPVDELEDLNIHASIRLRIAHLLDSSRKEPWLS</sequence>
<dbReference type="InterPro" id="IPR015797">
    <property type="entry name" value="NUDIX_hydrolase-like_dom_sf"/>
</dbReference>
<organism evidence="6 7">
    <name type="scientific">Antribacter soli</name>
    <dbReference type="NCBI Taxonomy" id="2910976"/>
    <lineage>
        <taxon>Bacteria</taxon>
        <taxon>Bacillati</taxon>
        <taxon>Actinomycetota</taxon>
        <taxon>Actinomycetes</taxon>
        <taxon>Micrococcales</taxon>
        <taxon>Promicromonosporaceae</taxon>
        <taxon>Antribacter</taxon>
    </lineage>
</organism>